<reference evidence="2 3" key="1">
    <citation type="journal article" date="2024" name="Ann. Entomol. Soc. Am.">
        <title>Genomic analyses of the southern and eastern yellowjacket wasps (Hymenoptera: Vespidae) reveal evolutionary signatures of social life.</title>
        <authorList>
            <person name="Catto M.A."/>
            <person name="Caine P.B."/>
            <person name="Orr S.E."/>
            <person name="Hunt B.G."/>
            <person name="Goodisman M.A.D."/>
        </authorList>
    </citation>
    <scope>NUCLEOTIDE SEQUENCE [LARGE SCALE GENOMIC DNA]</scope>
    <source>
        <strain evidence="2">233</strain>
        <tissue evidence="2">Head and thorax</tissue>
    </source>
</reference>
<protein>
    <submittedName>
        <fullName evidence="2">Uncharacterized protein</fullName>
    </submittedName>
</protein>
<feature type="compositionally biased region" description="Polar residues" evidence="1">
    <location>
        <begin position="60"/>
        <end position="70"/>
    </location>
</feature>
<proteinExistence type="predicted"/>
<evidence type="ECO:0000313" key="2">
    <source>
        <dbReference type="EMBL" id="KAL2712988.1"/>
    </source>
</evidence>
<feature type="region of interest" description="Disordered" evidence="1">
    <location>
        <begin position="35"/>
        <end position="70"/>
    </location>
</feature>
<name>A0ABD1ZXD0_VESSQ</name>
<sequence length="111" mass="13090">MRHPIYSLERARKKEGWTSSFDGDVTVNAAIFDTRKEKEKGEQQEKEEKKKEFEKRLEPSQVSSGLVLNTQRDKQQKSFDTWNFSSPWYLHNGLVEDHCNSKGINESYKTY</sequence>
<organism evidence="2 3">
    <name type="scientific">Vespula squamosa</name>
    <name type="common">Southern yellow jacket</name>
    <name type="synonym">Wasp</name>
    <dbReference type="NCBI Taxonomy" id="30214"/>
    <lineage>
        <taxon>Eukaryota</taxon>
        <taxon>Metazoa</taxon>
        <taxon>Ecdysozoa</taxon>
        <taxon>Arthropoda</taxon>
        <taxon>Hexapoda</taxon>
        <taxon>Insecta</taxon>
        <taxon>Pterygota</taxon>
        <taxon>Neoptera</taxon>
        <taxon>Endopterygota</taxon>
        <taxon>Hymenoptera</taxon>
        <taxon>Apocrita</taxon>
        <taxon>Aculeata</taxon>
        <taxon>Vespoidea</taxon>
        <taxon>Vespidae</taxon>
        <taxon>Vespinae</taxon>
        <taxon>Vespula</taxon>
    </lineage>
</organism>
<feature type="compositionally biased region" description="Basic and acidic residues" evidence="1">
    <location>
        <begin position="35"/>
        <end position="58"/>
    </location>
</feature>
<dbReference type="AlphaFoldDB" id="A0ABD1ZXD0"/>
<evidence type="ECO:0000313" key="3">
    <source>
        <dbReference type="Proteomes" id="UP001607302"/>
    </source>
</evidence>
<gene>
    <name evidence="2" type="ORF">V1478_017579</name>
</gene>
<evidence type="ECO:0000256" key="1">
    <source>
        <dbReference type="SAM" id="MobiDB-lite"/>
    </source>
</evidence>
<dbReference type="Proteomes" id="UP001607302">
    <property type="component" value="Unassembled WGS sequence"/>
</dbReference>
<keyword evidence="3" id="KW-1185">Reference proteome</keyword>
<dbReference type="EMBL" id="JAUDFV010000164">
    <property type="protein sequence ID" value="KAL2712988.1"/>
    <property type="molecule type" value="Genomic_DNA"/>
</dbReference>
<accession>A0ABD1ZXD0</accession>
<comment type="caution">
    <text evidence="2">The sequence shown here is derived from an EMBL/GenBank/DDBJ whole genome shotgun (WGS) entry which is preliminary data.</text>
</comment>